<dbReference type="Proteomes" id="UP001215231">
    <property type="component" value="Chromosome"/>
</dbReference>
<evidence type="ECO:0000259" key="1">
    <source>
        <dbReference type="PROSITE" id="PS51186"/>
    </source>
</evidence>
<sequence length="174" mass="19679">MTDLFASKRLTTRRGRDLLAQEKPALVDAVLALLTPKVVETLPEYFHGINNRPKALHWLQRTLAEGELLVVQLKARQQIIAFILLHSEERSTEETKTDTELHIGYLLAQPYWGKGYASEMLISLIEYFQDKKTISALNAGVAASNGASISLLEKCGFCRVKSHSKESLFYRFKL</sequence>
<organism evidence="2 3">
    <name type="scientific">Thalassomonas haliotis</name>
    <dbReference type="NCBI Taxonomy" id="485448"/>
    <lineage>
        <taxon>Bacteria</taxon>
        <taxon>Pseudomonadati</taxon>
        <taxon>Pseudomonadota</taxon>
        <taxon>Gammaproteobacteria</taxon>
        <taxon>Alteromonadales</taxon>
        <taxon>Colwelliaceae</taxon>
        <taxon>Thalassomonas</taxon>
    </lineage>
</organism>
<accession>A0ABY7VLC5</accession>
<dbReference type="RefSeq" id="WP_274054852.1">
    <property type="nucleotide sequence ID" value="NZ_CP059693.1"/>
</dbReference>
<dbReference type="PROSITE" id="PS51186">
    <property type="entry name" value="GNAT"/>
    <property type="match status" value="1"/>
</dbReference>
<dbReference type="PANTHER" id="PTHR43792">
    <property type="entry name" value="GNAT FAMILY, PUTATIVE (AFU_ORTHOLOGUE AFUA_3G00765)-RELATED-RELATED"/>
    <property type="match status" value="1"/>
</dbReference>
<dbReference type="InterPro" id="IPR051531">
    <property type="entry name" value="N-acetyltransferase"/>
</dbReference>
<dbReference type="Pfam" id="PF13302">
    <property type="entry name" value="Acetyltransf_3"/>
    <property type="match status" value="1"/>
</dbReference>
<gene>
    <name evidence="2" type="ORF">H3N35_13275</name>
</gene>
<reference evidence="2 3" key="1">
    <citation type="journal article" date="2022" name="Mar. Drugs">
        <title>Bioassay-Guided Fractionation Leads to the Detection of Cholic Acid Generated by the Rare Thalassomonas sp.</title>
        <authorList>
            <person name="Pheiffer F."/>
            <person name="Schneider Y.K."/>
            <person name="Hansen E.H."/>
            <person name="Andersen J.H."/>
            <person name="Isaksson J."/>
            <person name="Busche T."/>
            <person name="R C."/>
            <person name="Kalinowski J."/>
            <person name="Zyl L.V."/>
            <person name="Trindade M."/>
        </authorList>
    </citation>
    <scope>NUCLEOTIDE SEQUENCE [LARGE SCALE GENOMIC DNA]</scope>
    <source>
        <strain evidence="2 3">A5K-61T</strain>
    </source>
</reference>
<evidence type="ECO:0000313" key="2">
    <source>
        <dbReference type="EMBL" id="WDE14298.1"/>
    </source>
</evidence>
<dbReference type="SUPFAM" id="SSF55729">
    <property type="entry name" value="Acyl-CoA N-acyltransferases (Nat)"/>
    <property type="match status" value="1"/>
</dbReference>
<evidence type="ECO:0000313" key="3">
    <source>
        <dbReference type="Proteomes" id="UP001215231"/>
    </source>
</evidence>
<keyword evidence="3" id="KW-1185">Reference proteome</keyword>
<dbReference type="InterPro" id="IPR000182">
    <property type="entry name" value="GNAT_dom"/>
</dbReference>
<protein>
    <submittedName>
        <fullName evidence="2">GNAT family N-acetyltransferase</fullName>
    </submittedName>
</protein>
<name>A0ABY7VLC5_9GAMM</name>
<dbReference type="EMBL" id="CP059693">
    <property type="protein sequence ID" value="WDE14298.1"/>
    <property type="molecule type" value="Genomic_DNA"/>
</dbReference>
<dbReference type="InterPro" id="IPR016181">
    <property type="entry name" value="Acyl_CoA_acyltransferase"/>
</dbReference>
<proteinExistence type="predicted"/>
<feature type="domain" description="N-acetyltransferase" evidence="1">
    <location>
        <begin position="29"/>
        <end position="174"/>
    </location>
</feature>
<dbReference type="PANTHER" id="PTHR43792:SF1">
    <property type="entry name" value="N-ACETYLTRANSFERASE DOMAIN-CONTAINING PROTEIN"/>
    <property type="match status" value="1"/>
</dbReference>
<dbReference type="Gene3D" id="3.40.630.30">
    <property type="match status" value="1"/>
</dbReference>